<protein>
    <recommendedName>
        <fullName evidence="5">DedA family protein</fullName>
    </recommendedName>
</protein>
<dbReference type="Proteomes" id="UP000196138">
    <property type="component" value="Chromosome"/>
</dbReference>
<evidence type="ECO:0000313" key="3">
    <source>
        <dbReference type="EMBL" id="ARU05969.1"/>
    </source>
</evidence>
<dbReference type="RefSeq" id="WP_087282647.1">
    <property type="nucleotide sequence ID" value="NZ_CP021455.1"/>
</dbReference>
<evidence type="ECO:0000256" key="1">
    <source>
        <dbReference type="SAM" id="MobiDB-lite"/>
    </source>
</evidence>
<feature type="compositionally biased region" description="Low complexity" evidence="1">
    <location>
        <begin position="129"/>
        <end position="163"/>
    </location>
</feature>
<accession>A0A1Y0ERM9</accession>
<gene>
    <name evidence="3" type="ORF">CCO03_15995</name>
</gene>
<evidence type="ECO:0000313" key="4">
    <source>
        <dbReference type="Proteomes" id="UP000196138"/>
    </source>
</evidence>
<keyword evidence="4" id="KW-1185">Reference proteome</keyword>
<dbReference type="PANTHER" id="PTHR42709">
    <property type="entry name" value="ALKALINE PHOSPHATASE LIKE PROTEIN"/>
    <property type="match status" value="1"/>
</dbReference>
<organism evidence="3 4">
    <name type="scientific">Comamonas serinivorans</name>
    <dbReference type="NCBI Taxonomy" id="1082851"/>
    <lineage>
        <taxon>Bacteria</taxon>
        <taxon>Pseudomonadati</taxon>
        <taxon>Pseudomonadota</taxon>
        <taxon>Betaproteobacteria</taxon>
        <taxon>Burkholderiales</taxon>
        <taxon>Comamonadaceae</taxon>
        <taxon>Comamonas</taxon>
    </lineage>
</organism>
<feature type="transmembrane region" description="Helical" evidence="2">
    <location>
        <begin position="60"/>
        <end position="80"/>
    </location>
</feature>
<dbReference type="PANTHER" id="PTHR42709:SF4">
    <property type="entry name" value="INNER MEMBRANE PROTEIN YQAA"/>
    <property type="match status" value="1"/>
</dbReference>
<name>A0A1Y0ERM9_9BURK</name>
<keyword evidence="2" id="KW-1133">Transmembrane helix</keyword>
<dbReference type="OrthoDB" id="5419086at2"/>
<reference evidence="3 4" key="1">
    <citation type="submission" date="2017-05" db="EMBL/GenBank/DDBJ databases">
        <authorList>
            <person name="Song R."/>
            <person name="Chenine A.L."/>
            <person name="Ruprecht R.M."/>
        </authorList>
    </citation>
    <scope>NUCLEOTIDE SEQUENCE [LARGE SCALE GENOMIC DNA]</scope>
    <source>
        <strain evidence="3 4">DSM 26136</strain>
    </source>
</reference>
<feature type="region of interest" description="Disordered" evidence="1">
    <location>
        <begin position="86"/>
        <end position="163"/>
    </location>
</feature>
<proteinExistence type="predicted"/>
<dbReference type="KEGG" id="cser:CCO03_15995"/>
<evidence type="ECO:0008006" key="5">
    <source>
        <dbReference type="Google" id="ProtNLM"/>
    </source>
</evidence>
<keyword evidence="2" id="KW-0472">Membrane</keyword>
<dbReference type="InterPro" id="IPR051311">
    <property type="entry name" value="DedA_domain"/>
</dbReference>
<sequence length="231" mass="23577">MTDVWDTLWHGLHATGLTQLPLPAALGGLFALALLSATLLPLGSEAALLALAHTHEHARLWIWLVATAGNTLGGLITYAMGRGAHRLMQRPPDPPEPAAPTDVAPPGGPAHQADQATQAVPAEFPAPHASAPPATRSGTATPGATAPGALTPHAPSSSPAAPVSQAQALARRWVQRHGALVCLLSWLPGVGDPLCAAAGWLRLSFWRCALAIAVGKGARYAVLLGTLSGLG</sequence>
<dbReference type="EMBL" id="CP021455">
    <property type="protein sequence ID" value="ARU05969.1"/>
    <property type="molecule type" value="Genomic_DNA"/>
</dbReference>
<keyword evidence="2" id="KW-0812">Transmembrane</keyword>
<dbReference type="AlphaFoldDB" id="A0A1Y0ERM9"/>
<evidence type="ECO:0000256" key="2">
    <source>
        <dbReference type="SAM" id="Phobius"/>
    </source>
</evidence>